<dbReference type="InterPro" id="IPR043129">
    <property type="entry name" value="ATPase_NBD"/>
</dbReference>
<dbReference type="InterPro" id="IPR045079">
    <property type="entry name" value="Oxoprolinase-like"/>
</dbReference>
<reference evidence="3" key="1">
    <citation type="submission" date="2021-02" db="EMBL/GenBank/DDBJ databases">
        <authorList>
            <person name="Nowell W R."/>
        </authorList>
    </citation>
    <scope>NUCLEOTIDE SEQUENCE</scope>
</reference>
<dbReference type="EMBL" id="CAJOBG010005935">
    <property type="protein sequence ID" value="CAF4170499.1"/>
    <property type="molecule type" value="Genomic_DNA"/>
</dbReference>
<dbReference type="AlphaFoldDB" id="A0A819Z320"/>
<dbReference type="InterPro" id="IPR010318">
    <property type="entry name" value="S-Me-THD_N"/>
</dbReference>
<evidence type="ECO:0000313" key="3">
    <source>
        <dbReference type="EMBL" id="CAF4170499.1"/>
    </source>
</evidence>
<evidence type="ECO:0000313" key="5">
    <source>
        <dbReference type="Proteomes" id="UP000663866"/>
    </source>
</evidence>
<protein>
    <submittedName>
        <fullName evidence="3">Uncharacterized protein</fullName>
    </submittedName>
</protein>
<dbReference type="InterPro" id="IPR002821">
    <property type="entry name" value="Hydantoinase_A"/>
</dbReference>
<sequence>MYPVFLLETYGTLLSSEDLSCWSVFTCASGSTNSMIGAAHLSGIKNGIVIDIGVIVNGRSRQTQTVIMSFSSSVLNTPVTDTVSLPLGGGTIIHVNEKEHTVQVEPDSVAYRFDQEALAFGGKTMTGTDIAFAAGLATGIGHCSVKLSSFIVEQVLDYVKELVTRNIERMKTNIEPVPVVLCGGGSILIDIDQSFPDVTQMVRIDHFAVCNAVGAVLCLISASMDLIFDLLPSPVDGDQQRKHVIDQLIVDVCQPPIYIDLTKKRPTFDGNGVWCIDSIVLGSGGGGKYKMRVVPTSYFAASSDLIVGAGFMGAPTVSHELLPNGHECLEAVIFTGDIGGANGIIGLLVAVKKDIFCIDGDAMGRAFPYLNQCLSSIHGLPATPSWLCDVRSGTIIGTDESISNSQELEEFFRKECTERGLCVGVAFPPIHGTAWS</sequence>
<comment type="caution">
    <text evidence="3">The sequence shown here is derived from an EMBL/GenBank/DDBJ whole genome shotgun (WGS) entry which is preliminary data.</text>
</comment>
<dbReference type="GO" id="GO:0016787">
    <property type="term" value="F:hydrolase activity"/>
    <property type="evidence" value="ECO:0007669"/>
    <property type="project" value="InterPro"/>
</dbReference>
<dbReference type="Pfam" id="PF01968">
    <property type="entry name" value="Hydantoinase_A"/>
    <property type="match status" value="1"/>
</dbReference>
<proteinExistence type="predicted"/>
<name>A0A819Z320_9BILA</name>
<dbReference type="EMBL" id="CAJOBH010031351">
    <property type="protein sequence ID" value="CAF4278990.1"/>
    <property type="molecule type" value="Genomic_DNA"/>
</dbReference>
<organism evidence="3 5">
    <name type="scientific">Rotaria magnacalcarata</name>
    <dbReference type="NCBI Taxonomy" id="392030"/>
    <lineage>
        <taxon>Eukaryota</taxon>
        <taxon>Metazoa</taxon>
        <taxon>Spiralia</taxon>
        <taxon>Gnathifera</taxon>
        <taxon>Rotifera</taxon>
        <taxon>Eurotatoria</taxon>
        <taxon>Bdelloidea</taxon>
        <taxon>Philodinida</taxon>
        <taxon>Philodinidae</taxon>
        <taxon>Rotaria</taxon>
    </lineage>
</organism>
<dbReference type="PANTHER" id="PTHR11365">
    <property type="entry name" value="5-OXOPROLINASE RELATED"/>
    <property type="match status" value="1"/>
</dbReference>
<dbReference type="Gene3D" id="3.40.1610.10">
    <property type="entry name" value="CV3147-like domain"/>
    <property type="match status" value="1"/>
</dbReference>
<dbReference type="Proteomes" id="UP000663866">
    <property type="component" value="Unassembled WGS sequence"/>
</dbReference>
<accession>A0A819Z320</accession>
<gene>
    <name evidence="4" type="ORF">BYL167_LOCUS26623</name>
    <name evidence="3" type="ORF">OVN521_LOCUS24677</name>
</gene>
<keyword evidence="5" id="KW-1185">Reference proteome</keyword>
<dbReference type="Proteomes" id="UP000681967">
    <property type="component" value="Unassembled WGS sequence"/>
</dbReference>
<feature type="domain" description="Hydantoinase A/oxoprolinase" evidence="1">
    <location>
        <begin position="3"/>
        <end position="135"/>
    </location>
</feature>
<dbReference type="PANTHER" id="PTHR11365:SF10">
    <property type="entry name" value="HYDANTOINASE_OXOPROLINASE"/>
    <property type="match status" value="1"/>
</dbReference>
<dbReference type="InterPro" id="IPR027479">
    <property type="entry name" value="S-Me-THD_N_sf"/>
</dbReference>
<dbReference type="Pfam" id="PF06032">
    <property type="entry name" value="S-Me-THD_N"/>
    <property type="match status" value="1"/>
</dbReference>
<evidence type="ECO:0000259" key="1">
    <source>
        <dbReference type="Pfam" id="PF01968"/>
    </source>
</evidence>
<dbReference type="SUPFAM" id="SSF53067">
    <property type="entry name" value="Actin-like ATPase domain"/>
    <property type="match status" value="1"/>
</dbReference>
<evidence type="ECO:0000313" key="4">
    <source>
        <dbReference type="EMBL" id="CAF4278990.1"/>
    </source>
</evidence>
<evidence type="ECO:0000259" key="2">
    <source>
        <dbReference type="Pfam" id="PF06032"/>
    </source>
</evidence>
<feature type="domain" description="S-Me-THD N-terminal" evidence="2">
    <location>
        <begin position="290"/>
        <end position="396"/>
    </location>
</feature>
<dbReference type="SUPFAM" id="SSF160991">
    <property type="entry name" value="CV3147-like"/>
    <property type="match status" value="1"/>
</dbReference>